<dbReference type="GO" id="GO:0008270">
    <property type="term" value="F:zinc ion binding"/>
    <property type="evidence" value="ECO:0007669"/>
    <property type="project" value="InterPro"/>
</dbReference>
<dbReference type="EMBL" id="FOGQ01000015">
    <property type="protein sequence ID" value="SES26738.1"/>
    <property type="molecule type" value="Genomic_DNA"/>
</dbReference>
<evidence type="ECO:0000256" key="1">
    <source>
        <dbReference type="SAM" id="Coils"/>
    </source>
</evidence>
<feature type="region of interest" description="Disordered" evidence="2">
    <location>
        <begin position="353"/>
        <end position="377"/>
    </location>
</feature>
<dbReference type="Pfam" id="PF01844">
    <property type="entry name" value="HNH"/>
    <property type="match status" value="1"/>
</dbReference>
<evidence type="ECO:0000259" key="3">
    <source>
        <dbReference type="Pfam" id="PF01844"/>
    </source>
</evidence>
<dbReference type="Proteomes" id="UP000198929">
    <property type="component" value="Unassembled WGS sequence"/>
</dbReference>
<name>A0A1H9VYY6_9CORY</name>
<dbReference type="GO" id="GO:0004519">
    <property type="term" value="F:endonuclease activity"/>
    <property type="evidence" value="ECO:0007669"/>
    <property type="project" value="UniProtKB-KW"/>
</dbReference>
<proteinExistence type="predicted"/>
<feature type="domain" description="HNH" evidence="3">
    <location>
        <begin position="272"/>
        <end position="311"/>
    </location>
</feature>
<protein>
    <submittedName>
        <fullName evidence="4">HNH endonuclease</fullName>
    </submittedName>
</protein>
<evidence type="ECO:0000313" key="5">
    <source>
        <dbReference type="Proteomes" id="UP000198929"/>
    </source>
</evidence>
<dbReference type="GO" id="GO:0003676">
    <property type="term" value="F:nucleic acid binding"/>
    <property type="evidence" value="ECO:0007669"/>
    <property type="project" value="InterPro"/>
</dbReference>
<dbReference type="STRING" id="1121357.SAMN05661109_02450"/>
<keyword evidence="4" id="KW-0378">Hydrolase</keyword>
<keyword evidence="4" id="KW-0540">Nuclease</keyword>
<accession>A0A1H9VYY6</accession>
<feature type="compositionally biased region" description="Low complexity" evidence="2">
    <location>
        <begin position="362"/>
        <end position="377"/>
    </location>
</feature>
<dbReference type="InterPro" id="IPR003615">
    <property type="entry name" value="HNH_nuc"/>
</dbReference>
<dbReference type="InterPro" id="IPR002711">
    <property type="entry name" value="HNH"/>
</dbReference>
<dbReference type="RefSeq" id="WP_143063475.1">
    <property type="nucleotide sequence ID" value="NZ_CP047199.1"/>
</dbReference>
<organism evidence="4 5">
    <name type="scientific">Corynebacterium cystitidis DSM 20524</name>
    <dbReference type="NCBI Taxonomy" id="1121357"/>
    <lineage>
        <taxon>Bacteria</taxon>
        <taxon>Bacillati</taxon>
        <taxon>Actinomycetota</taxon>
        <taxon>Actinomycetes</taxon>
        <taxon>Mycobacteriales</taxon>
        <taxon>Corynebacteriaceae</taxon>
        <taxon>Corynebacterium</taxon>
    </lineage>
</organism>
<dbReference type="AlphaFoldDB" id="A0A1H9VYY6"/>
<gene>
    <name evidence="4" type="ORF">SAMN05661109_02450</name>
</gene>
<evidence type="ECO:0000313" key="4">
    <source>
        <dbReference type="EMBL" id="SES26738.1"/>
    </source>
</evidence>
<keyword evidence="1" id="KW-0175">Coiled coil</keyword>
<dbReference type="Gene3D" id="1.10.30.50">
    <property type="match status" value="1"/>
</dbReference>
<keyword evidence="5" id="KW-1185">Reference proteome</keyword>
<dbReference type="CDD" id="cd00085">
    <property type="entry name" value="HNHc"/>
    <property type="match status" value="1"/>
</dbReference>
<feature type="coiled-coil region" evidence="1">
    <location>
        <begin position="69"/>
        <end position="96"/>
    </location>
</feature>
<sequence length="377" mass="40957">MTTYQTFAAGWASAISILEGAYGKSVIDMCKDGLDTTMAKLLQKLATVYYGSTGHTRYQERSRRTAAEKRHTLHTLNEIEKQINKLNNKKHSWKMREELTKQPPILRTIRARGNELLAKYNGPEKVTNETSISARALPNSTNMRLTATAPGHLVRAAMDSLASVPEDQRAEEAIKRIFGGGEATEPKLAARVIVRADDVASIGEELPDGDVILSLTNGTRVLSSDLARENLAEHCRIVLVSPMLGVLNVFEGRFATDKQREARAAVEPVCTCDGCGTGADYCQINHNVPYSRGGPTSNNNLSTVCDYDNGRMSDTDIYGHIEQRGGENYHVSPFGQARLNDHPVARGGAMRLVKHGPPRAAPSPAAESAASDPASTT</sequence>
<reference evidence="5" key="1">
    <citation type="submission" date="2016-10" db="EMBL/GenBank/DDBJ databases">
        <authorList>
            <person name="Varghese N."/>
            <person name="Submissions S."/>
        </authorList>
    </citation>
    <scope>NUCLEOTIDE SEQUENCE [LARGE SCALE GENOMIC DNA]</scope>
    <source>
        <strain evidence="5">DSM 20524</strain>
    </source>
</reference>
<evidence type="ECO:0000256" key="2">
    <source>
        <dbReference type="SAM" id="MobiDB-lite"/>
    </source>
</evidence>
<keyword evidence="4" id="KW-0255">Endonuclease</keyword>